<dbReference type="EMBL" id="JBGQQK010000037">
    <property type="protein sequence ID" value="MFL2103709.1"/>
    <property type="molecule type" value="Genomic_DNA"/>
</dbReference>
<dbReference type="PANTHER" id="PTHR35337">
    <property type="entry name" value="SLR1478 PROTEIN"/>
    <property type="match status" value="1"/>
</dbReference>
<feature type="transmembrane region" description="Helical" evidence="1">
    <location>
        <begin position="57"/>
        <end position="80"/>
    </location>
</feature>
<gene>
    <name evidence="2" type="ORF">ACEN37_10605</name>
</gene>
<dbReference type="PANTHER" id="PTHR35337:SF1">
    <property type="entry name" value="SLR1478 PROTEIN"/>
    <property type="match status" value="1"/>
</dbReference>
<evidence type="ECO:0000313" key="3">
    <source>
        <dbReference type="Proteomes" id="UP001625374"/>
    </source>
</evidence>
<feature type="transmembrane region" description="Helical" evidence="1">
    <location>
        <begin position="113"/>
        <end position="131"/>
    </location>
</feature>
<keyword evidence="1" id="KW-0472">Membrane</keyword>
<keyword evidence="1" id="KW-1133">Transmembrane helix</keyword>
<dbReference type="Proteomes" id="UP001625374">
    <property type="component" value="Unassembled WGS sequence"/>
</dbReference>
<dbReference type="InterPro" id="IPR002798">
    <property type="entry name" value="SpoIIM-like"/>
</dbReference>
<name>A0ABW8UPF6_9LACT</name>
<dbReference type="RefSeq" id="WP_407142422.1">
    <property type="nucleotide sequence ID" value="NZ_JBGQQI010000041.1"/>
</dbReference>
<protein>
    <submittedName>
        <fullName evidence="2">Stage II sporulation protein M</fullName>
    </submittedName>
</protein>
<reference evidence="2 3" key="1">
    <citation type="submission" date="2024-08" db="EMBL/GenBank/DDBJ databases">
        <authorList>
            <person name="Arias E."/>
        </authorList>
    </citation>
    <scope>NUCLEOTIDE SEQUENCE [LARGE SCALE GENOMIC DNA]</scope>
    <source>
        <strain evidence="2 3">FAM 24106</strain>
    </source>
</reference>
<sequence length="169" mass="19307">MIKKKIVKNIDVYIFLFLILFGGASAYFMSLDFSEKDNIINNKLNYRSTFDIFMNNLYVFLLIIAGTLTLGVTSVFIIYLNVLNLGLFILFEAQKTNMIVALKYIVFHGLIELYAFYLGLSIVITLFKYVINRKSSKSTKIVRSIVMKFCIGIVLLGFAAFIEYLTNPA</sequence>
<feature type="transmembrane region" description="Helical" evidence="1">
    <location>
        <begin position="12"/>
        <end position="29"/>
    </location>
</feature>
<keyword evidence="1" id="KW-0812">Transmembrane</keyword>
<evidence type="ECO:0000256" key="1">
    <source>
        <dbReference type="SAM" id="Phobius"/>
    </source>
</evidence>
<keyword evidence="3" id="KW-1185">Reference proteome</keyword>
<dbReference type="Pfam" id="PF01944">
    <property type="entry name" value="SpoIIM"/>
    <property type="match status" value="1"/>
</dbReference>
<evidence type="ECO:0000313" key="2">
    <source>
        <dbReference type="EMBL" id="MFL2103709.1"/>
    </source>
</evidence>
<feature type="transmembrane region" description="Helical" evidence="1">
    <location>
        <begin position="143"/>
        <end position="162"/>
    </location>
</feature>
<accession>A0ABW8UPF6</accession>
<comment type="caution">
    <text evidence="2">The sequence shown here is derived from an EMBL/GenBank/DDBJ whole genome shotgun (WGS) entry which is preliminary data.</text>
</comment>
<organism evidence="2 3">
    <name type="scientific">Marinilactibacillus psychrotolerans</name>
    <dbReference type="NCBI Taxonomy" id="191770"/>
    <lineage>
        <taxon>Bacteria</taxon>
        <taxon>Bacillati</taxon>
        <taxon>Bacillota</taxon>
        <taxon>Bacilli</taxon>
        <taxon>Lactobacillales</taxon>
        <taxon>Carnobacteriaceae</taxon>
        <taxon>Marinilactibacillus</taxon>
    </lineage>
</organism>
<proteinExistence type="predicted"/>